<feature type="compositionally biased region" description="Polar residues" evidence="1">
    <location>
        <begin position="120"/>
        <end position="137"/>
    </location>
</feature>
<evidence type="ECO:0000313" key="3">
    <source>
        <dbReference type="Proteomes" id="UP001519460"/>
    </source>
</evidence>
<feature type="region of interest" description="Disordered" evidence="1">
    <location>
        <begin position="120"/>
        <end position="144"/>
    </location>
</feature>
<proteinExistence type="predicted"/>
<evidence type="ECO:0000313" key="2">
    <source>
        <dbReference type="EMBL" id="KAK7489748.1"/>
    </source>
</evidence>
<gene>
    <name evidence="2" type="ORF">BaRGS_00019143</name>
</gene>
<protein>
    <submittedName>
        <fullName evidence="2">Uncharacterized protein</fullName>
    </submittedName>
</protein>
<accession>A0ABD0KS16</accession>
<sequence>MSGVTAMMYYGIAESRSFDKDFHSPRCPMPHPPSGHAGGVVVFRTANGNMDVHSLHDLLLIPSINGPLLAPLRPTRVLSFTTPQKQLFRSDFFTTYSNNHTGHWPCQGLLSVPFPPRNPNTTREFSLRNANTGNSEAPSLAGWPPLMQSPAMPTGRSNCSQTRMSKWRNVTVGLVAGSRDV</sequence>
<dbReference type="Proteomes" id="UP001519460">
    <property type="component" value="Unassembled WGS sequence"/>
</dbReference>
<reference evidence="2 3" key="1">
    <citation type="journal article" date="2023" name="Sci. Data">
        <title>Genome assembly of the Korean intertidal mud-creeper Batillaria attramentaria.</title>
        <authorList>
            <person name="Patra A.K."/>
            <person name="Ho P.T."/>
            <person name="Jun S."/>
            <person name="Lee S.J."/>
            <person name="Kim Y."/>
            <person name="Won Y.J."/>
        </authorList>
    </citation>
    <scope>NUCLEOTIDE SEQUENCE [LARGE SCALE GENOMIC DNA]</scope>
    <source>
        <strain evidence="2">Wonlab-2016</strain>
    </source>
</reference>
<name>A0ABD0KS16_9CAEN</name>
<comment type="caution">
    <text evidence="2">The sequence shown here is derived from an EMBL/GenBank/DDBJ whole genome shotgun (WGS) entry which is preliminary data.</text>
</comment>
<dbReference type="EMBL" id="JACVVK020000135">
    <property type="protein sequence ID" value="KAK7489748.1"/>
    <property type="molecule type" value="Genomic_DNA"/>
</dbReference>
<organism evidence="2 3">
    <name type="scientific">Batillaria attramentaria</name>
    <dbReference type="NCBI Taxonomy" id="370345"/>
    <lineage>
        <taxon>Eukaryota</taxon>
        <taxon>Metazoa</taxon>
        <taxon>Spiralia</taxon>
        <taxon>Lophotrochozoa</taxon>
        <taxon>Mollusca</taxon>
        <taxon>Gastropoda</taxon>
        <taxon>Caenogastropoda</taxon>
        <taxon>Sorbeoconcha</taxon>
        <taxon>Cerithioidea</taxon>
        <taxon>Batillariidae</taxon>
        <taxon>Batillaria</taxon>
    </lineage>
</organism>
<dbReference type="AlphaFoldDB" id="A0ABD0KS16"/>
<evidence type="ECO:0000256" key="1">
    <source>
        <dbReference type="SAM" id="MobiDB-lite"/>
    </source>
</evidence>
<keyword evidence="3" id="KW-1185">Reference proteome</keyword>